<name>A0A8H5CLH7_9AGAR</name>
<feature type="domain" description="SMP-30/Gluconolactonase/LRE-like region" evidence="3">
    <location>
        <begin position="329"/>
        <end position="403"/>
    </location>
</feature>
<proteinExistence type="predicted"/>
<sequence>MSAKYHTGGNINAELDPDHYINTSSSHSTENSGEKQDSQATKTDRGLVQHQRDIPQKRKIMMKRIVTTSFVLLGLSIAHGYADVLSDRAPKPRAELPPQAVLIEPSSFAVLPDNFSFRTDSSNQHFNPTNATPPIFQVFNEAFLDILGSNASIAEIASNATFAFAHEAPVWNSNLNRNNMVFKLSLADAEKALQGSGGKAVNVPITHVPLDDSVQMTNGGTGLFRGNIVLANSGRGPRPPNVVLVNPQAPNNVTYGFVNRFRDAPLMENHVYRLDPDTGAVRVVATDFDKPNGLAFTADGRTAMCKSHIESDIALHEGNILFNTFPCCSTDTGTAGGSATEPATIYAFDVDPTTHAFTNRRILAYVDAGIADGVQVDTEGNVYGACADGIHVFAPDGTLLGKIFTNVLGANLVFAPPNRVVILAETKIFLAKIAAKGVV</sequence>
<dbReference type="SUPFAM" id="SSF63829">
    <property type="entry name" value="Calcium-dependent phosphotriesterase"/>
    <property type="match status" value="1"/>
</dbReference>
<feature type="transmembrane region" description="Helical" evidence="2">
    <location>
        <begin position="65"/>
        <end position="82"/>
    </location>
</feature>
<gene>
    <name evidence="4" type="ORF">D9756_011583</name>
</gene>
<evidence type="ECO:0000313" key="5">
    <source>
        <dbReference type="Proteomes" id="UP000559027"/>
    </source>
</evidence>
<feature type="region of interest" description="Disordered" evidence="1">
    <location>
        <begin position="1"/>
        <end position="53"/>
    </location>
</feature>
<dbReference type="InterPro" id="IPR011042">
    <property type="entry name" value="6-blade_b-propeller_TolB-like"/>
</dbReference>
<dbReference type="Pfam" id="PF08450">
    <property type="entry name" value="SGL"/>
    <property type="match status" value="1"/>
</dbReference>
<comment type="caution">
    <text evidence="4">The sequence shown here is derived from an EMBL/GenBank/DDBJ whole genome shotgun (WGS) entry which is preliminary data.</text>
</comment>
<dbReference type="OrthoDB" id="423498at2759"/>
<evidence type="ECO:0000259" key="3">
    <source>
        <dbReference type="Pfam" id="PF08450"/>
    </source>
</evidence>
<dbReference type="PANTHER" id="PTHR47064">
    <property type="entry name" value="PUTATIVE (AFU_ORTHOLOGUE AFUA_1G08990)-RELATED"/>
    <property type="match status" value="1"/>
</dbReference>
<dbReference type="PANTHER" id="PTHR47064:SF2">
    <property type="entry name" value="SMP-30_GLUCONOLACTONASE_LRE-LIKE REGION DOMAIN-CONTAINING PROTEIN-RELATED"/>
    <property type="match status" value="1"/>
</dbReference>
<keyword evidence="2" id="KW-1133">Transmembrane helix</keyword>
<evidence type="ECO:0000256" key="1">
    <source>
        <dbReference type="SAM" id="MobiDB-lite"/>
    </source>
</evidence>
<dbReference type="InterPro" id="IPR013658">
    <property type="entry name" value="SGL"/>
</dbReference>
<protein>
    <recommendedName>
        <fullName evidence="3">SMP-30/Gluconolactonase/LRE-like region domain-containing protein</fullName>
    </recommendedName>
</protein>
<dbReference type="AlphaFoldDB" id="A0A8H5CLH7"/>
<feature type="compositionally biased region" description="Polar residues" evidence="1">
    <location>
        <begin position="21"/>
        <end position="31"/>
    </location>
</feature>
<dbReference type="Proteomes" id="UP000559027">
    <property type="component" value="Unassembled WGS sequence"/>
</dbReference>
<keyword evidence="2" id="KW-0812">Transmembrane</keyword>
<organism evidence="4 5">
    <name type="scientific">Leucocoprinus leucothites</name>
    <dbReference type="NCBI Taxonomy" id="201217"/>
    <lineage>
        <taxon>Eukaryota</taxon>
        <taxon>Fungi</taxon>
        <taxon>Dikarya</taxon>
        <taxon>Basidiomycota</taxon>
        <taxon>Agaricomycotina</taxon>
        <taxon>Agaricomycetes</taxon>
        <taxon>Agaricomycetidae</taxon>
        <taxon>Agaricales</taxon>
        <taxon>Agaricineae</taxon>
        <taxon>Agaricaceae</taxon>
        <taxon>Leucocoprinus</taxon>
    </lineage>
</organism>
<accession>A0A8H5CLH7</accession>
<keyword evidence="5" id="KW-1185">Reference proteome</keyword>
<dbReference type="Gene3D" id="2.120.10.30">
    <property type="entry name" value="TolB, C-terminal domain"/>
    <property type="match status" value="1"/>
</dbReference>
<evidence type="ECO:0000313" key="4">
    <source>
        <dbReference type="EMBL" id="KAF5343683.1"/>
    </source>
</evidence>
<feature type="compositionally biased region" description="Basic and acidic residues" evidence="1">
    <location>
        <begin position="32"/>
        <end position="53"/>
    </location>
</feature>
<reference evidence="4 5" key="1">
    <citation type="journal article" date="2020" name="ISME J.">
        <title>Uncovering the hidden diversity of litter-decomposition mechanisms in mushroom-forming fungi.</title>
        <authorList>
            <person name="Floudas D."/>
            <person name="Bentzer J."/>
            <person name="Ahren D."/>
            <person name="Johansson T."/>
            <person name="Persson P."/>
            <person name="Tunlid A."/>
        </authorList>
    </citation>
    <scope>NUCLEOTIDE SEQUENCE [LARGE SCALE GENOMIC DNA]</scope>
    <source>
        <strain evidence="4 5">CBS 146.42</strain>
    </source>
</reference>
<keyword evidence="2" id="KW-0472">Membrane</keyword>
<dbReference type="InterPro" id="IPR052988">
    <property type="entry name" value="Oryzine_lactonohydrolase"/>
</dbReference>
<evidence type="ECO:0000256" key="2">
    <source>
        <dbReference type="SAM" id="Phobius"/>
    </source>
</evidence>
<dbReference type="EMBL" id="JAACJO010000091">
    <property type="protein sequence ID" value="KAF5343683.1"/>
    <property type="molecule type" value="Genomic_DNA"/>
</dbReference>